<organism evidence="1">
    <name type="scientific">bioreactor metagenome</name>
    <dbReference type="NCBI Taxonomy" id="1076179"/>
    <lineage>
        <taxon>unclassified sequences</taxon>
        <taxon>metagenomes</taxon>
        <taxon>ecological metagenomes</taxon>
    </lineage>
</organism>
<dbReference type="EMBL" id="VSSQ01111531">
    <property type="protein sequence ID" value="MPN48840.1"/>
    <property type="molecule type" value="Genomic_DNA"/>
</dbReference>
<reference evidence="1" key="1">
    <citation type="submission" date="2019-08" db="EMBL/GenBank/DDBJ databases">
        <authorList>
            <person name="Kucharzyk K."/>
            <person name="Murdoch R.W."/>
            <person name="Higgins S."/>
            <person name="Loffler F."/>
        </authorList>
    </citation>
    <scope>NUCLEOTIDE SEQUENCE</scope>
</reference>
<sequence length="103" mass="10925">MAVYDDPKCVGFTGDGLLGLAGAGTVVGAVQSCRDAAHAHRVGQELDIWAVGRQFDLHCGRIDITGIMQAETDGDLSLARQAVQAIVDGVDRLHDNLFPSCFK</sequence>
<name>A0A645ICI6_9ZZZZ</name>
<protein>
    <submittedName>
        <fullName evidence="1">Uncharacterized protein</fullName>
    </submittedName>
</protein>
<comment type="caution">
    <text evidence="1">The sequence shown here is derived from an EMBL/GenBank/DDBJ whole genome shotgun (WGS) entry which is preliminary data.</text>
</comment>
<proteinExistence type="predicted"/>
<evidence type="ECO:0000313" key="1">
    <source>
        <dbReference type="EMBL" id="MPN48840.1"/>
    </source>
</evidence>
<gene>
    <name evidence="1" type="ORF">SDC9_196452</name>
</gene>
<dbReference type="AlphaFoldDB" id="A0A645ICI6"/>
<accession>A0A645ICI6</accession>